<dbReference type="InterPro" id="IPR051213">
    <property type="entry name" value="START_lipid_transfer"/>
</dbReference>
<organism evidence="2 3">
    <name type="scientific">Triparma laevis f. longispina</name>
    <dbReference type="NCBI Taxonomy" id="1714387"/>
    <lineage>
        <taxon>Eukaryota</taxon>
        <taxon>Sar</taxon>
        <taxon>Stramenopiles</taxon>
        <taxon>Ochrophyta</taxon>
        <taxon>Bolidophyceae</taxon>
        <taxon>Parmales</taxon>
        <taxon>Triparmaceae</taxon>
        <taxon>Triparma</taxon>
    </lineage>
</organism>
<feature type="domain" description="START" evidence="1">
    <location>
        <begin position="592"/>
        <end position="768"/>
    </location>
</feature>
<dbReference type="Gene3D" id="3.30.530.20">
    <property type="match status" value="3"/>
</dbReference>
<dbReference type="Pfam" id="PF01852">
    <property type="entry name" value="START"/>
    <property type="match status" value="1"/>
</dbReference>
<dbReference type="OrthoDB" id="206224at2759"/>
<accession>A0A9W7A8E7</accession>
<dbReference type="Proteomes" id="UP001165122">
    <property type="component" value="Unassembled WGS sequence"/>
</dbReference>
<dbReference type="GO" id="GO:0005737">
    <property type="term" value="C:cytoplasm"/>
    <property type="evidence" value="ECO:0007669"/>
    <property type="project" value="UniProtKB-ARBA"/>
</dbReference>
<sequence length="1574" mass="177242">MCILLASLLPRIENHSKASETPQYSLAKTMDTDQSKSELLTIISTLREEKASAVATLAAERQHRLQLEKVVREINTNEALHKKRVKFDAINPDDFLVTRGEHDVLSKNTTTNTCSFSVKIHDDPKPFLQALITDHTPEGKLLHQKVLEDDDSGIIVYWSFLADKMKASCDLLLRLNIEEDGDEIRIGVISVDEQDLEATLPFDTHPTSTKKLRLFLNDGMIVLRPLEFNQTSFMFTAIAKIGEVKREAASNGSLGFHMSVIGGQRYSNGNGLNIITTAAARASAVRKKKMGINGAESAKVGRLFSKLADLFYDRFKKEVVIDERRKGDFVKKIDSAPTLTEDEKIIILESMKLVEEASTKAKRIAGTVKESVEKFLHKPEGGGAGWAMSVARIDVPAEILLANLWFLDTYENKTYHKDTTICECWNNIDGTRGLQYSLSLWLPGGFNERLFESFITWEKIVDADGRRTLIIAFSPLHTYTGTHYKVEGANNMVEATSKGVYIVKELTENTCEWTRAQQVNLNISLPANMLDFLAKQQLGWANEYQEDYRRNGNEVDREIRVALARKMIERRGSPLMEDQLQVFKRCEELLGGGEAGWEALESTSQSVNMSMKYFPPKKGERSIATGKAVGVVDCSAEKVAAWAYDYCNNERMRVSNEEGNPARIELRAKGRVNESSYATVKKFPYFLDNREFVFRQFWKSKEGKVVIAIESIDDEIDYGVRLRKTRGFVRAFWQVEDLPVRGGAKQCRATFVQQIDAGGSIPTWVVNKKVPQALSGVQGAIDEFRQDEKVDAASLGELATLIRERGQNEVYSEEENALLERACQTFEDDLNEGALKQLKSPDVFVKMMSTVVKEGDQAVIGKCVAVVDAAIEDCAAFELAKMTRVKMKDHYDFGGVEREEVALTNHSDLFYFVADFGIKSFARREWLMKSVWKMVDENTIIIGYEDAENDNYPIGAGKKYVRASATAFWKFERLPEMNGFPLSRVTYCQKADLKGFIPRFVANLKIVRTLEILSVMRKKFDKSLEIDVGRRAEIVKKIKREVETGGAEDFAQFEAMFEEKRGWERPSRSFGKADSFVKTEILGSHSWGKTTVKIKAEMEEVAAFFWDYGSRAYMEVSRDLERTFEENDEGGGFKKHVHRRQKMDSAYSSYRDRAFASDMALVKVDSETMILLLKPAWSQEESNGARRKSVQAHGSVILPGDVGFARAKETVAIRLRRSSRGRTKLDYACELDLGPGVSFRACKRFVERRLEEIADISVYFQRLMPLGDYGVEEGQALGHDLMWKAESPSKRVEKLKEVVEKSRALRELCLRHSWMEAMLTTALEGSLHMNSAVATKLACVSEVEGMQIGRNLVPSLMTEQLAEAGVNEWRVQNRAVKELMEAHVWFEPMAVVLGKGLVKTAAWGVMSRVMIGAILSMTDLVTDLVVLHQFWSGGDKFSGYRNAQLTSFAVSVLFQLAIVAIQNHKKSFWKILKEVLIVCTGIKAPYDAYKVAMGSEKEENTQFGPMMELTFGKFTEMFAEAIPGIIIQTSAILSTLESGENAVTTTAYTLLCERSNLISTVTCQTVRGVGRHCF</sequence>
<dbReference type="PANTHER" id="PTHR19308">
    <property type="entry name" value="PHOSPHATIDYLCHOLINE TRANSFER PROTEIN"/>
    <property type="match status" value="1"/>
</dbReference>
<gene>
    <name evidence="2" type="ORF">TrLO_g12688</name>
</gene>
<protein>
    <recommendedName>
        <fullName evidence="1">START domain-containing protein</fullName>
    </recommendedName>
</protein>
<dbReference type="InterPro" id="IPR023393">
    <property type="entry name" value="START-like_dom_sf"/>
</dbReference>
<evidence type="ECO:0000313" key="3">
    <source>
        <dbReference type="Proteomes" id="UP001165122"/>
    </source>
</evidence>
<dbReference type="SUPFAM" id="SSF55961">
    <property type="entry name" value="Bet v1-like"/>
    <property type="match status" value="3"/>
</dbReference>
<evidence type="ECO:0000259" key="1">
    <source>
        <dbReference type="Pfam" id="PF01852"/>
    </source>
</evidence>
<dbReference type="GO" id="GO:0008289">
    <property type="term" value="F:lipid binding"/>
    <property type="evidence" value="ECO:0007669"/>
    <property type="project" value="InterPro"/>
</dbReference>
<dbReference type="PANTHER" id="PTHR19308:SF14">
    <property type="entry name" value="START DOMAIN-CONTAINING PROTEIN"/>
    <property type="match status" value="1"/>
</dbReference>
<evidence type="ECO:0000313" key="2">
    <source>
        <dbReference type="EMBL" id="GMH65325.1"/>
    </source>
</evidence>
<proteinExistence type="predicted"/>
<name>A0A9W7A8E7_9STRA</name>
<dbReference type="EMBL" id="BRXW01000551">
    <property type="protein sequence ID" value="GMH65325.1"/>
    <property type="molecule type" value="Genomic_DNA"/>
</dbReference>
<comment type="caution">
    <text evidence="2">The sequence shown here is derived from an EMBL/GenBank/DDBJ whole genome shotgun (WGS) entry which is preliminary data.</text>
</comment>
<keyword evidence="3" id="KW-1185">Reference proteome</keyword>
<reference evidence="3" key="1">
    <citation type="journal article" date="2023" name="Commun. Biol.">
        <title>Genome analysis of Parmales, the sister group of diatoms, reveals the evolutionary specialization of diatoms from phago-mixotrophs to photoautotrophs.</title>
        <authorList>
            <person name="Ban H."/>
            <person name="Sato S."/>
            <person name="Yoshikawa S."/>
            <person name="Yamada K."/>
            <person name="Nakamura Y."/>
            <person name="Ichinomiya M."/>
            <person name="Sato N."/>
            <person name="Blanc-Mathieu R."/>
            <person name="Endo H."/>
            <person name="Kuwata A."/>
            <person name="Ogata H."/>
        </authorList>
    </citation>
    <scope>NUCLEOTIDE SEQUENCE [LARGE SCALE GENOMIC DNA]</scope>
    <source>
        <strain evidence="3">NIES 3700</strain>
    </source>
</reference>
<dbReference type="InterPro" id="IPR002913">
    <property type="entry name" value="START_lipid-bd_dom"/>
</dbReference>